<name>A0ABT7U7Z2_9BACE</name>
<gene>
    <name evidence="1" type="ORF">QUW02_12095</name>
</gene>
<accession>A0ABT7U7Z2</accession>
<keyword evidence="2" id="KW-1185">Reference proteome</keyword>
<proteinExistence type="predicted"/>
<sequence>MKIRFKSLVYSDAALVEGILKKDPEMERNLYLKCKKYFSDHYRAVFFAPDHVRDDIFQNTYLALWDNIERGKISVREGVLLGRKSQPINCSLMTYMMSIAKLKYLELVRQDGKESPFATIEERNARLVYDPEEQKDWLHDDERMGKLEAISDCIAVMSERCRQILTLFYVEDKKLDEVLLLLPTFTSKDALKTAKNKCLAKLKSSSKELYQLRRNI</sequence>
<dbReference type="Proteomes" id="UP001228403">
    <property type="component" value="Unassembled WGS sequence"/>
</dbReference>
<dbReference type="SUPFAM" id="SSF88659">
    <property type="entry name" value="Sigma3 and sigma4 domains of RNA polymerase sigma factors"/>
    <property type="match status" value="1"/>
</dbReference>
<organism evidence="1 2">
    <name type="scientific">Bacteroides eggerthii</name>
    <dbReference type="NCBI Taxonomy" id="28111"/>
    <lineage>
        <taxon>Bacteria</taxon>
        <taxon>Pseudomonadati</taxon>
        <taxon>Bacteroidota</taxon>
        <taxon>Bacteroidia</taxon>
        <taxon>Bacteroidales</taxon>
        <taxon>Bacteroidaceae</taxon>
        <taxon>Bacteroides</taxon>
    </lineage>
</organism>
<reference evidence="1 2" key="1">
    <citation type="submission" date="2023-06" db="EMBL/GenBank/DDBJ databases">
        <authorList>
            <person name="Zeman M."/>
            <person name="Kubasova T."/>
            <person name="Jahodarova E."/>
            <person name="Nykrynova M."/>
            <person name="Rychlik I."/>
        </authorList>
    </citation>
    <scope>NUCLEOTIDE SEQUENCE [LARGE SCALE GENOMIC DNA]</scope>
    <source>
        <strain evidence="1 2">ET4</strain>
    </source>
</reference>
<evidence type="ECO:0000313" key="2">
    <source>
        <dbReference type="Proteomes" id="UP001228403"/>
    </source>
</evidence>
<evidence type="ECO:0008006" key="3">
    <source>
        <dbReference type="Google" id="ProtNLM"/>
    </source>
</evidence>
<dbReference type="InterPro" id="IPR013324">
    <property type="entry name" value="RNA_pol_sigma_r3/r4-like"/>
</dbReference>
<evidence type="ECO:0000313" key="1">
    <source>
        <dbReference type="EMBL" id="MDM8146650.1"/>
    </source>
</evidence>
<reference evidence="2" key="2">
    <citation type="submission" date="2023-07" db="EMBL/GenBank/DDBJ databases">
        <title>Identification and characterization of horizontal gene transfer across gut microbiota members of farm animals based on homology search.</title>
        <authorList>
            <person name="Schwarzerova J."/>
            <person name="Nykrynova M."/>
            <person name="Jureckova K."/>
            <person name="Cejkova D."/>
            <person name="Rychlik I."/>
        </authorList>
    </citation>
    <scope>NUCLEOTIDE SEQUENCE [LARGE SCALE GENOMIC DNA]</scope>
    <source>
        <strain evidence="2">ET4</strain>
    </source>
</reference>
<protein>
    <recommendedName>
        <fullName evidence="3">Sigma-70 family RNA polymerase sigma factor</fullName>
    </recommendedName>
</protein>
<comment type="caution">
    <text evidence="1">The sequence shown here is derived from an EMBL/GenBank/DDBJ whole genome shotgun (WGS) entry which is preliminary data.</text>
</comment>
<dbReference type="Gene3D" id="1.10.1740.10">
    <property type="match status" value="1"/>
</dbReference>
<dbReference type="EMBL" id="JAUDCF010000041">
    <property type="protein sequence ID" value="MDM8146650.1"/>
    <property type="molecule type" value="Genomic_DNA"/>
</dbReference>